<comment type="caution">
    <text evidence="1">The sequence shown here is derived from an EMBL/GenBank/DDBJ whole genome shotgun (WGS) entry which is preliminary data.</text>
</comment>
<feature type="non-terminal residue" evidence="1">
    <location>
        <position position="308"/>
    </location>
</feature>
<accession>A0ACC1IZ68</accession>
<protein>
    <submittedName>
        <fullName evidence="1">Uncharacterized protein</fullName>
    </submittedName>
</protein>
<organism evidence="1 2">
    <name type="scientific">Linderina macrospora</name>
    <dbReference type="NCBI Taxonomy" id="4868"/>
    <lineage>
        <taxon>Eukaryota</taxon>
        <taxon>Fungi</taxon>
        <taxon>Fungi incertae sedis</taxon>
        <taxon>Zoopagomycota</taxon>
        <taxon>Kickxellomycotina</taxon>
        <taxon>Kickxellomycetes</taxon>
        <taxon>Kickxellales</taxon>
        <taxon>Kickxellaceae</taxon>
        <taxon>Linderina</taxon>
    </lineage>
</organism>
<evidence type="ECO:0000313" key="2">
    <source>
        <dbReference type="Proteomes" id="UP001150603"/>
    </source>
</evidence>
<name>A0ACC1IZ68_9FUNG</name>
<reference evidence="1" key="1">
    <citation type="submission" date="2022-07" db="EMBL/GenBank/DDBJ databases">
        <title>Phylogenomic reconstructions and comparative analyses of Kickxellomycotina fungi.</title>
        <authorList>
            <person name="Reynolds N.K."/>
            <person name="Stajich J.E."/>
            <person name="Barry K."/>
            <person name="Grigoriev I.V."/>
            <person name="Crous P."/>
            <person name="Smith M.E."/>
        </authorList>
    </citation>
    <scope>NUCLEOTIDE SEQUENCE</scope>
    <source>
        <strain evidence="1">NRRL 5244</strain>
    </source>
</reference>
<dbReference type="EMBL" id="JANBPW010006027">
    <property type="protein sequence ID" value="KAJ1931389.1"/>
    <property type="molecule type" value="Genomic_DNA"/>
</dbReference>
<evidence type="ECO:0000313" key="1">
    <source>
        <dbReference type="EMBL" id="KAJ1931389.1"/>
    </source>
</evidence>
<keyword evidence="2" id="KW-1185">Reference proteome</keyword>
<sequence length="308" mass="34922">MDPANAHPPTTEPKESYADASETASGSTSKIDQQQQQHQGHGQEDHRVNVDWSKDSSGKELDTKNYGGEHKEVLWPRSNFDIFGKLRYIWYHYKLWCCLIIWVMITTYFIVSCALKDKTQLSDILPFIFLYVFISFKMVFIFVPTSIVSKPIERVFRATVADPASRIPLRIKYIIGVVVLFAIILGVSLGTKTSSEGTKLQRMQSLLGVIVYTLILAGTSKHPKHIAWHTIIVGYLVQFCIGCIVIKTSWGHDLFNWLAQMASSLLEFSRYGALFLLNKDILEIGTFAVSVFPAVIFFGAFVQMVYYL</sequence>
<dbReference type="Proteomes" id="UP001150603">
    <property type="component" value="Unassembled WGS sequence"/>
</dbReference>
<gene>
    <name evidence="1" type="ORF">FBU59_006728</name>
</gene>
<proteinExistence type="predicted"/>